<feature type="region of interest" description="Disordered" evidence="6">
    <location>
        <begin position="241"/>
        <end position="272"/>
    </location>
</feature>
<dbReference type="PROSITE" id="PS51666">
    <property type="entry name" value="QLQ"/>
    <property type="match status" value="1"/>
</dbReference>
<dbReference type="GO" id="GO:0006355">
    <property type="term" value="P:regulation of DNA-templated transcription"/>
    <property type="evidence" value="ECO:0007669"/>
    <property type="project" value="InterPro"/>
</dbReference>
<dbReference type="InterPro" id="IPR014978">
    <property type="entry name" value="Gln-Leu-Gln_QLQ"/>
</dbReference>
<feature type="short sequence motif" description="Bipartite nuclear localization signal" evidence="4">
    <location>
        <begin position="247"/>
        <end position="254"/>
    </location>
</feature>
<evidence type="ECO:0000256" key="1">
    <source>
        <dbReference type="ARBA" id="ARBA00004123"/>
    </source>
</evidence>
<evidence type="ECO:0000259" key="8">
    <source>
        <dbReference type="PROSITE" id="PS51667"/>
    </source>
</evidence>
<feature type="region of interest" description="Disordered" evidence="6">
    <location>
        <begin position="566"/>
        <end position="595"/>
    </location>
</feature>
<organism evidence="9">
    <name type="scientific">Rhizophora mucronata</name>
    <name type="common">Asiatic mangrove</name>
    <dbReference type="NCBI Taxonomy" id="61149"/>
    <lineage>
        <taxon>Eukaryota</taxon>
        <taxon>Viridiplantae</taxon>
        <taxon>Streptophyta</taxon>
        <taxon>Embryophyta</taxon>
        <taxon>Tracheophyta</taxon>
        <taxon>Spermatophyta</taxon>
        <taxon>Magnoliopsida</taxon>
        <taxon>eudicotyledons</taxon>
        <taxon>Gunneridae</taxon>
        <taxon>Pentapetalae</taxon>
        <taxon>rosids</taxon>
        <taxon>fabids</taxon>
        <taxon>Malpighiales</taxon>
        <taxon>Rhizophoraceae</taxon>
        <taxon>Rhizophora</taxon>
    </lineage>
</organism>
<protein>
    <recommendedName>
        <fullName evidence="5">Growth-regulating factor</fullName>
    </recommendedName>
</protein>
<keyword evidence="5" id="KW-0010">Activator</keyword>
<dbReference type="PANTHER" id="PTHR31602:SF51">
    <property type="entry name" value="GROWTH-REGULATING FACTOR"/>
    <property type="match status" value="1"/>
</dbReference>
<evidence type="ECO:0000256" key="6">
    <source>
        <dbReference type="SAM" id="MobiDB-lite"/>
    </source>
</evidence>
<dbReference type="Pfam" id="PF08879">
    <property type="entry name" value="WRC"/>
    <property type="match status" value="1"/>
</dbReference>
<feature type="compositionally biased region" description="Low complexity" evidence="6">
    <location>
        <begin position="578"/>
        <end position="595"/>
    </location>
</feature>
<keyword evidence="5" id="KW-0805">Transcription regulation</keyword>
<evidence type="ECO:0000259" key="7">
    <source>
        <dbReference type="PROSITE" id="PS51666"/>
    </source>
</evidence>
<feature type="region of interest" description="Disordered" evidence="6">
    <location>
        <begin position="391"/>
        <end position="410"/>
    </location>
</feature>
<dbReference type="InterPro" id="IPR031137">
    <property type="entry name" value="GRF"/>
</dbReference>
<dbReference type="AlphaFoldDB" id="A0A2P2KFR4"/>
<feature type="domain" description="QLQ" evidence="7">
    <location>
        <begin position="145"/>
        <end position="180"/>
    </location>
</feature>
<evidence type="ECO:0000256" key="5">
    <source>
        <dbReference type="RuleBase" id="RU367127"/>
    </source>
</evidence>
<evidence type="ECO:0000256" key="4">
    <source>
        <dbReference type="PROSITE-ProRule" id="PRU01002"/>
    </source>
</evidence>
<dbReference type="SMART" id="SM00951">
    <property type="entry name" value="QLQ"/>
    <property type="match status" value="1"/>
</dbReference>
<accession>A0A2P2KFR4</accession>
<keyword evidence="3 4" id="KW-0539">Nucleus</keyword>
<reference evidence="9" key="1">
    <citation type="submission" date="2018-02" db="EMBL/GenBank/DDBJ databases">
        <title>Rhizophora mucronata_Transcriptome.</title>
        <authorList>
            <person name="Meera S.P."/>
            <person name="Sreeshan A."/>
            <person name="Augustine A."/>
        </authorList>
    </citation>
    <scope>NUCLEOTIDE SEQUENCE</scope>
    <source>
        <tissue evidence="9">Leaf</tissue>
    </source>
</reference>
<dbReference type="Pfam" id="PF08880">
    <property type="entry name" value="QLQ"/>
    <property type="match status" value="1"/>
</dbReference>
<feature type="domain" description="WRC" evidence="8">
    <location>
        <begin position="214"/>
        <end position="258"/>
    </location>
</feature>
<comment type="subcellular location">
    <subcellularLocation>
        <location evidence="1 4 5">Nucleus</location>
    </subcellularLocation>
</comment>
<keyword evidence="5" id="KW-0804">Transcription</keyword>
<dbReference type="GO" id="GO:0005634">
    <property type="term" value="C:nucleus"/>
    <property type="evidence" value="ECO:0007669"/>
    <property type="project" value="UniProtKB-SubCell"/>
</dbReference>
<comment type="function">
    <text evidence="5">Transcription activator.</text>
</comment>
<comment type="similarity">
    <text evidence="2 5">Belongs to the GRF family.</text>
</comment>
<evidence type="ECO:0000256" key="3">
    <source>
        <dbReference type="ARBA" id="ARBA00023242"/>
    </source>
</evidence>
<dbReference type="PANTHER" id="PTHR31602">
    <property type="entry name" value="GROWTH-REGULATING FACTOR 5"/>
    <property type="match status" value="1"/>
</dbReference>
<evidence type="ECO:0000313" key="9">
    <source>
        <dbReference type="EMBL" id="MBX04578.1"/>
    </source>
</evidence>
<feature type="compositionally biased region" description="Low complexity" evidence="6">
    <location>
        <begin position="263"/>
        <end position="272"/>
    </location>
</feature>
<dbReference type="GO" id="GO:0006351">
    <property type="term" value="P:DNA-templated transcription"/>
    <property type="evidence" value="ECO:0007669"/>
    <property type="project" value="UniProtKB-UniRule"/>
</dbReference>
<dbReference type="GO" id="GO:0099402">
    <property type="term" value="P:plant organ development"/>
    <property type="evidence" value="ECO:0007669"/>
    <property type="project" value="UniProtKB-ARBA"/>
</dbReference>
<name>A0A2P2KFR4_RHIMU</name>
<comment type="domain">
    <text evidence="5">The QLQ domain and WRC domain may be involved in protein-protein interaction and DNA-binding, respectively.</text>
</comment>
<sequence length="595" mass="64082">MDFAVTGLDALVGSSDTGSSFASLASSDPEAKHKWCGSGFLKQGRSGTTEDDWRSLKLSKTESMLLPHRNTLLKSNRTLFTEGQQQMLCFSSPKSDALSVDKTPQRATLPYFHLTSSAYGSNTGYNSGSFSSGSMHGALTEARGPFTQSQWMELEHQALIYKYITANVPIPSSLLIPIRKAVNSAGITGFSGGLLRPNTVPWGAFHLGFSSNADPEPGRCRRTDGKKWRCSRDAVADQKYCERHMNRGRHRSRKPVEGQSGQSAAATTTSTASTNSMLTACSTAASVMGPCSSVDSKSLTLAQHQLQPYGSTDISDSSPFGRMFQNKGNAVERVRDILGLSMLSSNADLKSKENAFLISKQHNQHEDSSQTEFGIVTSDSLLNPSRKASSILSSQNFGPSQNLSNNQPTASQHSFCHFMDDWPKTESNCSAVSWPELNLQSERTQLSISIPMAPADFMSSTSSPNNEKATLSPLRLSRESDPIQMGLGVGGVPNEANQRQAGWIPISWESSMGGPLGEVLHNTNNSAVECKNSSALNLMLEGWDSTPRLSSSPTGVLQKTTFVSLSNSSAGSSPRAENNNNNNNNVLNPNLIGIT</sequence>
<proteinExistence type="inferred from homology"/>
<feature type="short sequence motif" description="Bipartite nuclear localization signal" evidence="4">
    <location>
        <begin position="219"/>
        <end position="229"/>
    </location>
</feature>
<dbReference type="EMBL" id="GGEC01024094">
    <property type="protein sequence ID" value="MBX04578.1"/>
    <property type="molecule type" value="Transcribed_RNA"/>
</dbReference>
<dbReference type="GO" id="GO:0005524">
    <property type="term" value="F:ATP binding"/>
    <property type="evidence" value="ECO:0007669"/>
    <property type="project" value="UniProtKB-UniRule"/>
</dbReference>
<feature type="compositionally biased region" description="Polar residues" evidence="6">
    <location>
        <begin position="566"/>
        <end position="577"/>
    </location>
</feature>
<dbReference type="PROSITE" id="PS51667">
    <property type="entry name" value="WRC"/>
    <property type="match status" value="1"/>
</dbReference>
<dbReference type="InterPro" id="IPR014977">
    <property type="entry name" value="WRC_dom"/>
</dbReference>
<evidence type="ECO:0000256" key="2">
    <source>
        <dbReference type="ARBA" id="ARBA00008122"/>
    </source>
</evidence>